<dbReference type="InterPro" id="IPR023753">
    <property type="entry name" value="FAD/NAD-binding_dom"/>
</dbReference>
<dbReference type="Pfam" id="PF14759">
    <property type="entry name" value="Reductase_C"/>
    <property type="match status" value="1"/>
</dbReference>
<dbReference type="Pfam" id="PF07992">
    <property type="entry name" value="Pyr_redox_2"/>
    <property type="match status" value="1"/>
</dbReference>
<dbReference type="PANTHER" id="PTHR43557:SF2">
    <property type="entry name" value="RIESKE DOMAIN-CONTAINING PROTEIN-RELATED"/>
    <property type="match status" value="1"/>
</dbReference>
<dbReference type="GO" id="GO:0051537">
    <property type="term" value="F:2 iron, 2 sulfur cluster binding"/>
    <property type="evidence" value="ECO:0007669"/>
    <property type="project" value="UniProtKB-KW"/>
</dbReference>
<dbReference type="OrthoDB" id="9768666at2"/>
<evidence type="ECO:0000256" key="1">
    <source>
        <dbReference type="ARBA" id="ARBA00001974"/>
    </source>
</evidence>
<name>A0A0G9HA09_9GAMM</name>
<organism evidence="9 10">
    <name type="scientific">Luteibacter rhizovicinus DSM 16549</name>
    <dbReference type="NCBI Taxonomy" id="1440763"/>
    <lineage>
        <taxon>Bacteria</taxon>
        <taxon>Pseudomonadati</taxon>
        <taxon>Pseudomonadota</taxon>
        <taxon>Gammaproteobacteria</taxon>
        <taxon>Lysobacterales</taxon>
        <taxon>Rhodanobacteraceae</taxon>
        <taxon>Luteibacter</taxon>
    </lineage>
</organism>
<dbReference type="PANTHER" id="PTHR43557">
    <property type="entry name" value="APOPTOSIS-INDUCING FACTOR 1"/>
    <property type="match status" value="1"/>
</dbReference>
<keyword evidence="4" id="KW-0479">Metal-binding</keyword>
<keyword evidence="10" id="KW-1185">Reference proteome</keyword>
<evidence type="ECO:0000256" key="8">
    <source>
        <dbReference type="ARBA" id="ARBA00023014"/>
    </source>
</evidence>
<evidence type="ECO:0000313" key="10">
    <source>
        <dbReference type="Proteomes" id="UP000182987"/>
    </source>
</evidence>
<accession>A0A0G9HA09</accession>
<dbReference type="PATRIC" id="fig|1440763.5.peg.3161"/>
<gene>
    <name evidence="9" type="ORF">BJI69_10460</name>
</gene>
<dbReference type="RefSeq" id="WP_046968614.1">
    <property type="nucleotide sequence ID" value="NZ_CP017480.1"/>
</dbReference>
<proteinExistence type="predicted"/>
<evidence type="ECO:0000256" key="3">
    <source>
        <dbReference type="ARBA" id="ARBA00022714"/>
    </source>
</evidence>
<dbReference type="InterPro" id="IPR028202">
    <property type="entry name" value="Reductase_C"/>
</dbReference>
<dbReference type="AlphaFoldDB" id="A0A0G9HA09"/>
<reference evidence="10" key="1">
    <citation type="submission" date="2016-09" db="EMBL/GenBank/DDBJ databases">
        <authorList>
            <person name="Lysoe E."/>
        </authorList>
    </citation>
    <scope>NUCLEOTIDE SEQUENCE [LARGE SCALE GENOMIC DNA]</scope>
    <source>
        <strain evidence="10">LJ96T</strain>
    </source>
</reference>
<dbReference type="Gene3D" id="3.30.390.30">
    <property type="match status" value="1"/>
</dbReference>
<dbReference type="Gene3D" id="2.102.10.10">
    <property type="entry name" value="Rieske [2Fe-2S] iron-sulphur domain"/>
    <property type="match status" value="1"/>
</dbReference>
<evidence type="ECO:0000256" key="2">
    <source>
        <dbReference type="ARBA" id="ARBA00022630"/>
    </source>
</evidence>
<dbReference type="Gene3D" id="3.50.50.60">
    <property type="entry name" value="FAD/NAD(P)-binding domain"/>
    <property type="match status" value="2"/>
</dbReference>
<dbReference type="GO" id="GO:0016651">
    <property type="term" value="F:oxidoreductase activity, acting on NAD(P)H"/>
    <property type="evidence" value="ECO:0007669"/>
    <property type="project" value="TreeGrafter"/>
</dbReference>
<dbReference type="PROSITE" id="PS51296">
    <property type="entry name" value="RIESKE"/>
    <property type="match status" value="1"/>
</dbReference>
<dbReference type="SUPFAM" id="SSF50022">
    <property type="entry name" value="ISP domain"/>
    <property type="match status" value="1"/>
</dbReference>
<dbReference type="GO" id="GO:0046872">
    <property type="term" value="F:metal ion binding"/>
    <property type="evidence" value="ECO:0007669"/>
    <property type="project" value="UniProtKB-KW"/>
</dbReference>
<dbReference type="Proteomes" id="UP000182987">
    <property type="component" value="Chromosome"/>
</dbReference>
<keyword evidence="5" id="KW-0274">FAD</keyword>
<keyword evidence="2" id="KW-0285">Flavoprotein</keyword>
<dbReference type="Pfam" id="PF00355">
    <property type="entry name" value="Rieske"/>
    <property type="match status" value="1"/>
</dbReference>
<dbReference type="InterPro" id="IPR016156">
    <property type="entry name" value="FAD/NAD-linked_Rdtase_dimer_sf"/>
</dbReference>
<evidence type="ECO:0000256" key="4">
    <source>
        <dbReference type="ARBA" id="ARBA00022723"/>
    </source>
</evidence>
<dbReference type="InterPro" id="IPR036188">
    <property type="entry name" value="FAD/NAD-bd_sf"/>
</dbReference>
<dbReference type="KEGG" id="lrz:BJI69_10460"/>
<keyword evidence="3" id="KW-0001">2Fe-2S</keyword>
<evidence type="ECO:0000256" key="7">
    <source>
        <dbReference type="ARBA" id="ARBA00023004"/>
    </source>
</evidence>
<keyword evidence="6" id="KW-0560">Oxidoreductase</keyword>
<dbReference type="InterPro" id="IPR017941">
    <property type="entry name" value="Rieske_2Fe-2S"/>
</dbReference>
<evidence type="ECO:0000313" key="9">
    <source>
        <dbReference type="EMBL" id="APG04275.1"/>
    </source>
</evidence>
<protein>
    <submittedName>
        <fullName evidence="9">Pyridine nucleotide-disulfide oxidoreductase</fullName>
    </submittedName>
</protein>
<dbReference type="SUPFAM" id="SSF55424">
    <property type="entry name" value="FAD/NAD-linked reductases, dimerisation (C-terminal) domain"/>
    <property type="match status" value="1"/>
</dbReference>
<evidence type="ECO:0000256" key="5">
    <source>
        <dbReference type="ARBA" id="ARBA00022827"/>
    </source>
</evidence>
<dbReference type="STRING" id="1440763.BJI69_10460"/>
<dbReference type="EMBL" id="CP017480">
    <property type="protein sequence ID" value="APG04275.1"/>
    <property type="molecule type" value="Genomic_DNA"/>
</dbReference>
<dbReference type="GO" id="GO:0005737">
    <property type="term" value="C:cytoplasm"/>
    <property type="evidence" value="ECO:0007669"/>
    <property type="project" value="TreeGrafter"/>
</dbReference>
<dbReference type="InterPro" id="IPR036922">
    <property type="entry name" value="Rieske_2Fe-2S_sf"/>
</dbReference>
<sequence>MSNDSDSAPVGPDFSQGVYASTIPEDGVFAGHVNGEAIIVARTSDGIVALGGACSHYSGPLHEGLRVGDTINCPLHHACFDLRTGRALKAPALAPVARWKVDEEGGKVFIREALPDEVPPAPALLADKHFVIVGGGASGFAAAQRLRQHGFAGGITMISADADAPYDRPNVSKDYLAGTAEPEWMPLKDEAFYADLKIVVKLDTVVRSIDAGLRSVALASGESLVYDKLLLATGAEPIRPAAPGFDQPHVHTLRSMKDAERVIADVDSHDVVAVIGSSFIGLEAAASLRHRGIEVHVIGPELIPLRSKFGPSIGTMIKALHEENGVVFHLGRRAEGYADGAVQLDDGSSVRATRVVLGIGVKPRLQLAEAAGVRIEGGVLVDASMRSSDPDIFATGDIARYPGRHGEPARVEHWVLAERHGQVAAAGMLDIDDPFEEPPFFWSVHYDTTIRYVGHAEDWDAIREEGSVADKDAEVRYEKDGRVIAVATINRDLDSLKAAEMLKGVA</sequence>
<dbReference type="PRINTS" id="PR00368">
    <property type="entry name" value="FADPNR"/>
</dbReference>
<keyword evidence="8" id="KW-0411">Iron-sulfur</keyword>
<comment type="cofactor">
    <cofactor evidence="1">
        <name>FAD</name>
        <dbReference type="ChEBI" id="CHEBI:57692"/>
    </cofactor>
</comment>
<dbReference type="PRINTS" id="PR00411">
    <property type="entry name" value="PNDRDTASEI"/>
</dbReference>
<evidence type="ECO:0000256" key="6">
    <source>
        <dbReference type="ARBA" id="ARBA00023002"/>
    </source>
</evidence>
<keyword evidence="7" id="KW-0408">Iron</keyword>
<dbReference type="SUPFAM" id="SSF51905">
    <property type="entry name" value="FAD/NAD(P)-binding domain"/>
    <property type="match status" value="2"/>
</dbReference>
<dbReference type="InterPro" id="IPR050446">
    <property type="entry name" value="FAD-oxidoreductase/Apoptosis"/>
</dbReference>